<dbReference type="Pfam" id="PF10798">
    <property type="entry name" value="YmgB"/>
    <property type="match status" value="1"/>
</dbReference>
<keyword evidence="2" id="KW-1185">Reference proteome</keyword>
<proteinExistence type="predicted"/>
<evidence type="ECO:0000313" key="1">
    <source>
        <dbReference type="EMBL" id="UYU33458.1"/>
    </source>
</evidence>
<dbReference type="EMBL" id="CP074352">
    <property type="protein sequence ID" value="UYU33458.1"/>
    <property type="molecule type" value="Genomic_DNA"/>
</dbReference>
<organism evidence="1 2">
    <name type="scientific">Siccibacter colletis</name>
    <dbReference type="NCBI Taxonomy" id="1505757"/>
    <lineage>
        <taxon>Bacteria</taxon>
        <taxon>Pseudomonadati</taxon>
        <taxon>Pseudomonadota</taxon>
        <taxon>Gammaproteobacteria</taxon>
        <taxon>Enterobacterales</taxon>
        <taxon>Enterobacteriaceae</taxon>
        <taxon>Siccibacter</taxon>
    </lineage>
</organism>
<dbReference type="Proteomes" id="UP001156318">
    <property type="component" value="Chromosome"/>
</dbReference>
<protein>
    <submittedName>
        <fullName evidence="1">Two-component-system connector protein YcgZ</fullName>
    </submittedName>
</protein>
<sequence>MHRYGSRSDSASDISRYFSKAVNLSQQETLGEVVVELLREGKRLSRRAICAKLMYRLEMACTPEQDAHYRELVGMMFQR</sequence>
<dbReference type="Gene3D" id="1.20.5.5260">
    <property type="match status" value="1"/>
</dbReference>
<evidence type="ECO:0000313" key="2">
    <source>
        <dbReference type="Proteomes" id="UP001156318"/>
    </source>
</evidence>
<gene>
    <name evidence="1" type="ORF">KFZ77_08155</name>
</gene>
<dbReference type="NCBIfam" id="NF040640">
    <property type="entry name" value="YcgZ_fam"/>
    <property type="match status" value="1"/>
</dbReference>
<dbReference type="RefSeq" id="WP_031522397.1">
    <property type="nucleotide sequence ID" value="NZ_CP074352.1"/>
</dbReference>
<reference evidence="1 2" key="1">
    <citation type="submission" date="2021-05" db="EMBL/GenBank/DDBJ databases">
        <title>Isolation, identification, and the growth promoting effects of Pantoea dispersa strain YSD J2 from the aboveground leaves of Cyperus esculentus L.Var. Sativus.</title>
        <authorList>
            <person name="Wang S."/>
            <person name="Tang X.M."/>
            <person name="Huang Y.N."/>
        </authorList>
    </citation>
    <scope>NUCLEOTIDE SEQUENCE [LARGE SCALE GENOMIC DNA]</scope>
    <source>
        <strain evidence="2">YSD YN2</strain>
    </source>
</reference>
<dbReference type="InterPro" id="IPR024753">
    <property type="entry name" value="AriR"/>
</dbReference>
<accession>A0ABY6JJ44</accession>
<name>A0ABY6JJ44_9ENTR</name>